<dbReference type="InterPro" id="IPR050188">
    <property type="entry name" value="RluA_PseudoU_synthase"/>
</dbReference>
<dbReference type="STRING" id="485913.Krac_1297"/>
<dbReference type="GO" id="GO:0000455">
    <property type="term" value="P:enzyme-directed rRNA pseudouridine synthesis"/>
    <property type="evidence" value="ECO:0007669"/>
    <property type="project" value="TreeGrafter"/>
</dbReference>
<dbReference type="EMBL" id="ADVG01000005">
    <property type="protein sequence ID" value="EFH80681.1"/>
    <property type="molecule type" value="Genomic_DNA"/>
</dbReference>
<dbReference type="GO" id="GO:0009982">
    <property type="term" value="F:pseudouridine synthase activity"/>
    <property type="evidence" value="ECO:0007669"/>
    <property type="project" value="InterPro"/>
</dbReference>
<dbReference type="InterPro" id="IPR006145">
    <property type="entry name" value="PsdUridine_synth_RsuA/RluA"/>
</dbReference>
<dbReference type="eggNOG" id="COG0564">
    <property type="taxonomic scope" value="Bacteria"/>
</dbReference>
<proteinExistence type="inferred from homology"/>
<gene>
    <name evidence="6" type="ORF">Krac_1297</name>
</gene>
<evidence type="ECO:0000259" key="5">
    <source>
        <dbReference type="Pfam" id="PF00849"/>
    </source>
</evidence>
<dbReference type="PANTHER" id="PTHR21600">
    <property type="entry name" value="MITOCHONDRIAL RNA PSEUDOURIDINE SYNTHASE"/>
    <property type="match status" value="1"/>
</dbReference>
<comment type="similarity">
    <text evidence="2">Belongs to the pseudouridine synthase RluA family.</text>
</comment>
<evidence type="ECO:0000256" key="2">
    <source>
        <dbReference type="ARBA" id="ARBA00010876"/>
    </source>
</evidence>
<accession>D6U6S0</accession>
<evidence type="ECO:0000313" key="6">
    <source>
        <dbReference type="EMBL" id="EFH80681.1"/>
    </source>
</evidence>
<comment type="catalytic activity">
    <reaction evidence="1">
        <text>a uridine in RNA = a pseudouridine in RNA</text>
        <dbReference type="Rhea" id="RHEA:48348"/>
        <dbReference type="Rhea" id="RHEA-COMP:12068"/>
        <dbReference type="Rhea" id="RHEA-COMP:12069"/>
        <dbReference type="ChEBI" id="CHEBI:65314"/>
        <dbReference type="ChEBI" id="CHEBI:65315"/>
    </reaction>
</comment>
<dbReference type="Proteomes" id="UP000004508">
    <property type="component" value="Unassembled WGS sequence"/>
</dbReference>
<feature type="domain" description="Pseudouridine synthase RsuA/RluA-like" evidence="5">
    <location>
        <begin position="56"/>
        <end position="280"/>
    </location>
</feature>
<comment type="caution">
    <text evidence="6">The sequence shown here is derived from an EMBL/GenBank/DDBJ whole genome shotgun (WGS) entry which is preliminary data.</text>
</comment>
<dbReference type="GO" id="GO:0140098">
    <property type="term" value="F:catalytic activity, acting on RNA"/>
    <property type="evidence" value="ECO:0007669"/>
    <property type="project" value="UniProtKB-ARBA"/>
</dbReference>
<dbReference type="InterPro" id="IPR020103">
    <property type="entry name" value="PsdUridine_synth_cat_dom_sf"/>
</dbReference>
<protein>
    <recommendedName>
        <fullName evidence="3">RNA pseudouridylate synthase</fullName>
    </recommendedName>
    <alternativeName>
        <fullName evidence="4">RNA-uridine isomerase</fullName>
    </alternativeName>
</protein>
<evidence type="ECO:0000313" key="7">
    <source>
        <dbReference type="Proteomes" id="UP000004508"/>
    </source>
</evidence>
<dbReference type="AlphaFoldDB" id="D6U6S0"/>
<organism evidence="6 7">
    <name type="scientific">Ktedonobacter racemifer DSM 44963</name>
    <dbReference type="NCBI Taxonomy" id="485913"/>
    <lineage>
        <taxon>Bacteria</taxon>
        <taxon>Bacillati</taxon>
        <taxon>Chloroflexota</taxon>
        <taxon>Ktedonobacteria</taxon>
        <taxon>Ktedonobacterales</taxon>
        <taxon>Ktedonobacteraceae</taxon>
        <taxon>Ktedonobacter</taxon>
    </lineage>
</organism>
<evidence type="ECO:0000256" key="3">
    <source>
        <dbReference type="ARBA" id="ARBA00031870"/>
    </source>
</evidence>
<dbReference type="Gene3D" id="3.30.2350.10">
    <property type="entry name" value="Pseudouridine synthase"/>
    <property type="match status" value="1"/>
</dbReference>
<dbReference type="PANTHER" id="PTHR21600:SF44">
    <property type="entry name" value="RIBOSOMAL LARGE SUBUNIT PSEUDOURIDINE SYNTHASE D"/>
    <property type="match status" value="1"/>
</dbReference>
<sequence>MPSLFCAREKFYVLRPAGEPDRTIVQLKGLLTLAASIPILPNMEEMGITILYQDHYLLIVNKPAGMVIHPTYKHTDGGTMWDALLRHLEAQEPEQWSPPALADDPAWARAPLEIQDMLRERRRAQILQEEGLLPRPCLVHRLDKDTSGVVALARTERSRTHLVHQFHDHTIVKSYLAVVEPGSPDWTQPRAPLSVAFPHNGRVLTHFPTSFIQELVPDTEFLIDGPLWRDPDDRRRCVVIEGGQEARTWVRVLAHEAGRSLLEVRPVTGRTHQIRAHLAALGQAIAGDPVYRELQPSDLVLGRQFLHARSLTLRHYVDNRVMTFTAPLTADLLAWLERYFPAAQLHVV</sequence>
<dbReference type="GO" id="GO:0003723">
    <property type="term" value="F:RNA binding"/>
    <property type="evidence" value="ECO:0007669"/>
    <property type="project" value="InterPro"/>
</dbReference>
<name>D6U6S0_KTERA</name>
<dbReference type="InParanoid" id="D6U6S0"/>
<evidence type="ECO:0000256" key="4">
    <source>
        <dbReference type="ARBA" id="ARBA00033164"/>
    </source>
</evidence>
<reference evidence="6 7" key="1">
    <citation type="journal article" date="2011" name="Stand. Genomic Sci.">
        <title>Non-contiguous finished genome sequence and contextual data of the filamentous soil bacterium Ktedonobacter racemifer type strain (SOSP1-21).</title>
        <authorList>
            <person name="Chang Y.J."/>
            <person name="Land M."/>
            <person name="Hauser L."/>
            <person name="Chertkov O."/>
            <person name="Del Rio T.G."/>
            <person name="Nolan M."/>
            <person name="Copeland A."/>
            <person name="Tice H."/>
            <person name="Cheng J.F."/>
            <person name="Lucas S."/>
            <person name="Han C."/>
            <person name="Goodwin L."/>
            <person name="Pitluck S."/>
            <person name="Ivanova N."/>
            <person name="Ovchinikova G."/>
            <person name="Pati A."/>
            <person name="Chen A."/>
            <person name="Palaniappan K."/>
            <person name="Mavromatis K."/>
            <person name="Liolios K."/>
            <person name="Brettin T."/>
            <person name="Fiebig A."/>
            <person name="Rohde M."/>
            <person name="Abt B."/>
            <person name="Goker M."/>
            <person name="Detter J.C."/>
            <person name="Woyke T."/>
            <person name="Bristow J."/>
            <person name="Eisen J.A."/>
            <person name="Markowitz V."/>
            <person name="Hugenholtz P."/>
            <person name="Kyrpides N.C."/>
            <person name="Klenk H.P."/>
            <person name="Lapidus A."/>
        </authorList>
    </citation>
    <scope>NUCLEOTIDE SEQUENCE [LARGE SCALE GENOMIC DNA]</scope>
    <source>
        <strain evidence="7">DSM 44963</strain>
    </source>
</reference>
<dbReference type="CDD" id="cd02869">
    <property type="entry name" value="PseudoU_synth_RluA_like"/>
    <property type="match status" value="1"/>
</dbReference>
<dbReference type="Pfam" id="PF00849">
    <property type="entry name" value="PseudoU_synth_2"/>
    <property type="match status" value="1"/>
</dbReference>
<keyword evidence="7" id="KW-1185">Reference proteome</keyword>
<dbReference type="SUPFAM" id="SSF55120">
    <property type="entry name" value="Pseudouridine synthase"/>
    <property type="match status" value="1"/>
</dbReference>
<evidence type="ECO:0000256" key="1">
    <source>
        <dbReference type="ARBA" id="ARBA00000073"/>
    </source>
</evidence>